<feature type="transmembrane region" description="Helical" evidence="1">
    <location>
        <begin position="80"/>
        <end position="97"/>
    </location>
</feature>
<dbReference type="InterPro" id="IPR051311">
    <property type="entry name" value="DedA_domain"/>
</dbReference>
<sequence>MPELNALLFASSGNILAIIVNYFLGYLLYEKSKTKLLASKTGAKAYGYGHKYGYYALLLSWLPVIGDPLTLVAGVARLRFIWFVLIAGSLRIARYYFLTLVV</sequence>
<gene>
    <name evidence="2" type="ORF">FCU45_00420</name>
</gene>
<dbReference type="PANTHER" id="PTHR42709">
    <property type="entry name" value="ALKALINE PHOSPHATASE LIKE PROTEIN"/>
    <property type="match status" value="1"/>
</dbReference>
<protein>
    <submittedName>
        <fullName evidence="2">DedA family protein</fullName>
    </submittedName>
</protein>
<proteinExistence type="predicted"/>
<evidence type="ECO:0000256" key="1">
    <source>
        <dbReference type="SAM" id="Phobius"/>
    </source>
</evidence>
<dbReference type="Proteomes" id="UP000309561">
    <property type="component" value="Unassembled WGS sequence"/>
</dbReference>
<evidence type="ECO:0000313" key="3">
    <source>
        <dbReference type="Proteomes" id="UP000309561"/>
    </source>
</evidence>
<keyword evidence="1" id="KW-1133">Transmembrane helix</keyword>
<dbReference type="EMBL" id="SZPX01000001">
    <property type="protein sequence ID" value="TKI70890.1"/>
    <property type="molecule type" value="Genomic_DNA"/>
</dbReference>
<organism evidence="2 3">
    <name type="scientific">Sulfurimonas crateris</name>
    <dbReference type="NCBI Taxonomy" id="2574727"/>
    <lineage>
        <taxon>Bacteria</taxon>
        <taxon>Pseudomonadati</taxon>
        <taxon>Campylobacterota</taxon>
        <taxon>Epsilonproteobacteria</taxon>
        <taxon>Campylobacterales</taxon>
        <taxon>Sulfurimonadaceae</taxon>
        <taxon>Sulfurimonas</taxon>
    </lineage>
</organism>
<reference evidence="2 3" key="1">
    <citation type="submission" date="2019-04" db="EMBL/GenBank/DDBJ databases">
        <title>Sulfurimonas crateris sp. nov. a facultative anaerobic sulfur-oxidizing chemolithautotrophic bacterium isolated from a terrestrial mud vulcano.</title>
        <authorList>
            <person name="Ratnikova N.M."/>
            <person name="Slobodkin A.I."/>
            <person name="Merkel A.Y."/>
            <person name="Novikov A."/>
            <person name="Bonch-Osmolovskaya E.A."/>
            <person name="Slobodkina G.B."/>
        </authorList>
    </citation>
    <scope>NUCLEOTIDE SEQUENCE [LARGE SCALE GENOMIC DNA]</scope>
    <source>
        <strain evidence="2 3">SN118</strain>
    </source>
</reference>
<feature type="transmembrane region" description="Helical" evidence="1">
    <location>
        <begin position="6"/>
        <end position="29"/>
    </location>
</feature>
<dbReference type="OrthoDB" id="5419086at2"/>
<comment type="caution">
    <text evidence="2">The sequence shown here is derived from an EMBL/GenBank/DDBJ whole genome shotgun (WGS) entry which is preliminary data.</text>
</comment>
<keyword evidence="3" id="KW-1185">Reference proteome</keyword>
<name>A0A4U2ZBH0_9BACT</name>
<dbReference type="AlphaFoldDB" id="A0A4U2ZBH0"/>
<keyword evidence="1" id="KW-0472">Membrane</keyword>
<dbReference type="PANTHER" id="PTHR42709:SF4">
    <property type="entry name" value="INNER MEMBRANE PROTEIN YQAA"/>
    <property type="match status" value="1"/>
</dbReference>
<keyword evidence="1" id="KW-0812">Transmembrane</keyword>
<feature type="transmembrane region" description="Helical" evidence="1">
    <location>
        <begin position="52"/>
        <end position="74"/>
    </location>
</feature>
<evidence type="ECO:0000313" key="2">
    <source>
        <dbReference type="EMBL" id="TKI70890.1"/>
    </source>
</evidence>
<accession>A0A4U2ZBH0</accession>